<protein>
    <submittedName>
        <fullName evidence="4">GNAT family N-acetyltransferase</fullName>
    </submittedName>
</protein>
<evidence type="ECO:0000313" key="4">
    <source>
        <dbReference type="EMBL" id="HIY25642.1"/>
    </source>
</evidence>
<dbReference type="PROSITE" id="PS51186">
    <property type="entry name" value="GNAT"/>
    <property type="match status" value="1"/>
</dbReference>
<evidence type="ECO:0000256" key="1">
    <source>
        <dbReference type="ARBA" id="ARBA00022679"/>
    </source>
</evidence>
<dbReference type="AlphaFoldDB" id="A0A9D1YBI2"/>
<dbReference type="SUPFAM" id="SSF55729">
    <property type="entry name" value="Acyl-CoA N-acyltransferases (Nat)"/>
    <property type="match status" value="1"/>
</dbReference>
<dbReference type="CDD" id="cd04301">
    <property type="entry name" value="NAT_SF"/>
    <property type="match status" value="1"/>
</dbReference>
<comment type="caution">
    <text evidence="4">The sequence shown here is derived from an EMBL/GenBank/DDBJ whole genome shotgun (WGS) entry which is preliminary data.</text>
</comment>
<dbReference type="Proteomes" id="UP000823915">
    <property type="component" value="Unassembled WGS sequence"/>
</dbReference>
<dbReference type="Gene3D" id="3.40.630.30">
    <property type="match status" value="1"/>
</dbReference>
<dbReference type="PANTHER" id="PTHR43877:SF2">
    <property type="entry name" value="AMINOALKYLPHOSPHONATE N-ACETYLTRANSFERASE-RELATED"/>
    <property type="match status" value="1"/>
</dbReference>
<dbReference type="InterPro" id="IPR016181">
    <property type="entry name" value="Acyl_CoA_acyltransferase"/>
</dbReference>
<dbReference type="InterPro" id="IPR000182">
    <property type="entry name" value="GNAT_dom"/>
</dbReference>
<proteinExistence type="predicted"/>
<evidence type="ECO:0000259" key="3">
    <source>
        <dbReference type="PROSITE" id="PS51186"/>
    </source>
</evidence>
<dbReference type="InterPro" id="IPR050832">
    <property type="entry name" value="Bact_Acetyltransf"/>
</dbReference>
<accession>A0A9D1YBI2</accession>
<dbReference type="GO" id="GO:0016747">
    <property type="term" value="F:acyltransferase activity, transferring groups other than amino-acyl groups"/>
    <property type="evidence" value="ECO:0007669"/>
    <property type="project" value="InterPro"/>
</dbReference>
<dbReference type="EMBL" id="DXDU01000008">
    <property type="protein sequence ID" value="HIY25642.1"/>
    <property type="molecule type" value="Genomic_DNA"/>
</dbReference>
<feature type="domain" description="N-acetyltransferase" evidence="3">
    <location>
        <begin position="4"/>
        <end position="169"/>
    </location>
</feature>
<dbReference type="Pfam" id="PF00583">
    <property type="entry name" value="Acetyltransf_1"/>
    <property type="match status" value="1"/>
</dbReference>
<evidence type="ECO:0000313" key="5">
    <source>
        <dbReference type="Proteomes" id="UP000823915"/>
    </source>
</evidence>
<name>A0A9D1YBI2_9FIRM</name>
<evidence type="ECO:0000256" key="2">
    <source>
        <dbReference type="ARBA" id="ARBA00023315"/>
    </source>
</evidence>
<gene>
    <name evidence="4" type="ORF">H9838_00525</name>
</gene>
<keyword evidence="1" id="KW-0808">Transferase</keyword>
<reference evidence="4" key="1">
    <citation type="journal article" date="2021" name="PeerJ">
        <title>Extensive microbial diversity within the chicken gut microbiome revealed by metagenomics and culture.</title>
        <authorList>
            <person name="Gilroy R."/>
            <person name="Ravi A."/>
            <person name="Getino M."/>
            <person name="Pursley I."/>
            <person name="Horton D.L."/>
            <person name="Alikhan N.F."/>
            <person name="Baker D."/>
            <person name="Gharbi K."/>
            <person name="Hall N."/>
            <person name="Watson M."/>
            <person name="Adriaenssens E.M."/>
            <person name="Foster-Nyarko E."/>
            <person name="Jarju S."/>
            <person name="Secka A."/>
            <person name="Antonio M."/>
            <person name="Oren A."/>
            <person name="Chaudhuri R.R."/>
            <person name="La Ragione R."/>
            <person name="Hildebrand F."/>
            <person name="Pallen M.J."/>
        </authorList>
    </citation>
    <scope>NUCLEOTIDE SEQUENCE</scope>
    <source>
        <strain evidence="4">1282</strain>
    </source>
</reference>
<keyword evidence="2" id="KW-0012">Acyltransferase</keyword>
<sequence>MSEITLERVETQAQIDTLCAIAKIVWHETFDPILPAGQPEYMIDKFQSDHAVKDQMAHQNYRYVLAKLRGEYAGFVGYAPRYEGKEEMYLSKVYLLPQCRHQGVTRVLFQLVEEETKKEGLSRIRLTVNKHNTHAKEVYEHLGYETVESVKADIGSGYYMDDFVMVKVV</sequence>
<dbReference type="PANTHER" id="PTHR43877">
    <property type="entry name" value="AMINOALKYLPHOSPHONATE N-ACETYLTRANSFERASE-RELATED-RELATED"/>
    <property type="match status" value="1"/>
</dbReference>
<organism evidence="4 5">
    <name type="scientific">Candidatus Acutalibacter pullistercoris</name>
    <dbReference type="NCBI Taxonomy" id="2838418"/>
    <lineage>
        <taxon>Bacteria</taxon>
        <taxon>Bacillati</taxon>
        <taxon>Bacillota</taxon>
        <taxon>Clostridia</taxon>
        <taxon>Eubacteriales</taxon>
        <taxon>Acutalibacteraceae</taxon>
        <taxon>Acutalibacter</taxon>
    </lineage>
</organism>
<reference evidence="4" key="2">
    <citation type="submission" date="2021-04" db="EMBL/GenBank/DDBJ databases">
        <authorList>
            <person name="Gilroy R."/>
        </authorList>
    </citation>
    <scope>NUCLEOTIDE SEQUENCE</scope>
    <source>
        <strain evidence="4">1282</strain>
    </source>
</reference>